<dbReference type="GO" id="GO:0047992">
    <property type="term" value="F:hydroxylysine kinase activity"/>
    <property type="evidence" value="ECO:0007669"/>
    <property type="project" value="UniProtKB-EC"/>
</dbReference>
<protein>
    <recommendedName>
        <fullName evidence="9">Hydroxylysine kinase</fullName>
        <ecNumber evidence="8">2.7.1.81</ecNumber>
    </recommendedName>
</protein>
<evidence type="ECO:0000256" key="1">
    <source>
        <dbReference type="ARBA" id="ARBA00004496"/>
    </source>
</evidence>
<evidence type="ECO:0000256" key="4">
    <source>
        <dbReference type="ARBA" id="ARBA00022679"/>
    </source>
</evidence>
<sequence>MPRRDAGGAASRAAGSAAGAARSRGSAAASLLPASLRTALQQLPRVAEELLGKQRGRPTDALGVLEKELRALPSDCPPHAAALAELLSTHSDAAKALLRLHAAALRQGEGAGQGSAGEHSGGGSGSGGNGGKGGSGSSKGLVWDVALSAAVCLPYRCLPLPPSRHALTVLRFVRAMLRGQTLHAFSRRLAAAASALESASKSHGSESGASAYAVDKARTAFDILMDHLSLFFTVLLLPKEGPGAPTHIAPPPELVAAVASERAAGVEELARGLAESSVLEHAARVLLLLQARGPHAVRPQLGSSGALPPPGPGGSLELALRVGRAAVSTAWWQHSSAIATDPSITPPPRPAVPLALDSLSAVRLAVAALTRGRELLPAQDATPQRAERRVEWWELAVSTLVFGFMRQPRQEAATLRRLMAGVMLRQVTGLMVAPIIATWPDCRLGKHGRWGRQTWTPALPAEPPAEVAAALAGGLLRGLVQLNKHTVRTLDTADPAMLKLLAACDRASPGGGGFTLFLVPLLAYGEPEQVGPFLETIGLLGGLVEPADLHLLPERSLGRQLGAFAAALPAKVTAPVREAAAAFLAAADAALATYWPTVTEASRKLTTPAQKQLSDMVSFALELWRCSRRPAPRAQRNTSSSSGPGRGRAVRVVVKVHSTQDSGRMEQLQTMDEALARLGSRGVATNGPLPLLPFAALGAQPSSFAPASGPNAASGLGEEGEAAEGSGTAGSRAGGGGAGHVWHWHVVPCLSFAPGAMLSSAKMPTPALCCSLGELMGRVTLALEGWAPPALQRAGHDWRPESSAAVLRRLVPGLDAFDQERKSLLLAVASELEAAAPRLRAAPRQVCHADANDDNVLLSPDGASVVGLIDFGDMGSMPRVCEVAIAMLYTMLLADNRSYGRTSTAAAGGTAEQGPEAQEEEAEEATLRRLLEAAGQLLSGYLSLVPLSPPELALLPLLLRGRLAQSLALGAASVEADLGNAGYLLATQRW</sequence>
<comment type="catalytic activity">
    <reaction evidence="6">
        <text>(5R)-5-hydroxy-L-lysine + GTP = (5R)-5-phosphooxy-L-lysine + GDP + H(+)</text>
        <dbReference type="Rhea" id="RHEA:19049"/>
        <dbReference type="ChEBI" id="CHEBI:15378"/>
        <dbReference type="ChEBI" id="CHEBI:37565"/>
        <dbReference type="ChEBI" id="CHEBI:57882"/>
        <dbReference type="ChEBI" id="CHEBI:58189"/>
        <dbReference type="ChEBI" id="CHEBI:58357"/>
        <dbReference type="EC" id="2.7.1.81"/>
    </reaction>
</comment>
<dbReference type="SUPFAM" id="SSF56112">
    <property type="entry name" value="Protein kinase-like (PK-like)"/>
    <property type="match status" value="1"/>
</dbReference>
<feature type="region of interest" description="Disordered" evidence="10">
    <location>
        <begin position="1"/>
        <end position="24"/>
    </location>
</feature>
<dbReference type="PANTHER" id="PTHR21064:SF1">
    <property type="entry name" value="HYDROXYLYSINE KINASE"/>
    <property type="match status" value="1"/>
</dbReference>
<name>A0A836BYD1_9CHLO</name>
<dbReference type="OrthoDB" id="9973935at2759"/>
<comment type="function">
    <text evidence="7">Catalyzes the GTP-dependent phosphorylation of 5-hydroxy-L-lysine.</text>
</comment>
<dbReference type="PANTHER" id="PTHR21064">
    <property type="entry name" value="AMINOGLYCOSIDE PHOSPHOTRANSFERASE DOMAIN-CONTAINING PROTEIN-RELATED"/>
    <property type="match status" value="1"/>
</dbReference>
<dbReference type="Proteomes" id="UP000612055">
    <property type="component" value="Unassembled WGS sequence"/>
</dbReference>
<comment type="similarity">
    <text evidence="2">Belongs to the aminoglycoside phosphotransferase family.</text>
</comment>
<comment type="subcellular location">
    <subcellularLocation>
        <location evidence="1">Cytoplasm</location>
    </subcellularLocation>
</comment>
<dbReference type="EC" id="2.7.1.81" evidence="8"/>
<organism evidence="12 13">
    <name type="scientific">Edaphochlamys debaryana</name>
    <dbReference type="NCBI Taxonomy" id="47281"/>
    <lineage>
        <taxon>Eukaryota</taxon>
        <taxon>Viridiplantae</taxon>
        <taxon>Chlorophyta</taxon>
        <taxon>core chlorophytes</taxon>
        <taxon>Chlorophyceae</taxon>
        <taxon>CS clade</taxon>
        <taxon>Chlamydomonadales</taxon>
        <taxon>Chlamydomonadales incertae sedis</taxon>
        <taxon>Edaphochlamys</taxon>
    </lineage>
</organism>
<dbReference type="Pfam" id="PF01636">
    <property type="entry name" value="APH"/>
    <property type="match status" value="1"/>
</dbReference>
<feature type="region of interest" description="Disordered" evidence="10">
    <location>
        <begin position="704"/>
        <end position="735"/>
    </location>
</feature>
<dbReference type="AlphaFoldDB" id="A0A836BYD1"/>
<keyword evidence="3" id="KW-0963">Cytoplasm</keyword>
<evidence type="ECO:0000256" key="8">
    <source>
        <dbReference type="ARBA" id="ARBA00038873"/>
    </source>
</evidence>
<evidence type="ECO:0000256" key="2">
    <source>
        <dbReference type="ARBA" id="ARBA00006219"/>
    </source>
</evidence>
<dbReference type="GO" id="GO:0005737">
    <property type="term" value="C:cytoplasm"/>
    <property type="evidence" value="ECO:0007669"/>
    <property type="project" value="UniProtKB-SubCell"/>
</dbReference>
<evidence type="ECO:0000256" key="5">
    <source>
        <dbReference type="ARBA" id="ARBA00022777"/>
    </source>
</evidence>
<evidence type="ECO:0000259" key="11">
    <source>
        <dbReference type="Pfam" id="PF01636"/>
    </source>
</evidence>
<evidence type="ECO:0000256" key="9">
    <source>
        <dbReference type="ARBA" id="ARBA00040505"/>
    </source>
</evidence>
<dbReference type="InterPro" id="IPR002575">
    <property type="entry name" value="Aminoglycoside_PTrfase"/>
</dbReference>
<evidence type="ECO:0000313" key="12">
    <source>
        <dbReference type="EMBL" id="KAG2492178.1"/>
    </source>
</evidence>
<dbReference type="InterPro" id="IPR011009">
    <property type="entry name" value="Kinase-like_dom_sf"/>
</dbReference>
<feature type="region of interest" description="Disordered" evidence="10">
    <location>
        <begin position="109"/>
        <end position="134"/>
    </location>
</feature>
<evidence type="ECO:0000256" key="7">
    <source>
        <dbReference type="ARBA" id="ARBA00037368"/>
    </source>
</evidence>
<feature type="domain" description="Aminoglycoside phosphotransferase" evidence="11">
    <location>
        <begin position="740"/>
        <end position="889"/>
    </location>
</feature>
<dbReference type="EMBL" id="JAEHOE010000046">
    <property type="protein sequence ID" value="KAG2492178.1"/>
    <property type="molecule type" value="Genomic_DNA"/>
</dbReference>
<reference evidence="12" key="1">
    <citation type="journal article" date="2020" name="bioRxiv">
        <title>Comparative genomics of Chlamydomonas.</title>
        <authorList>
            <person name="Craig R.J."/>
            <person name="Hasan A.R."/>
            <person name="Ness R.W."/>
            <person name="Keightley P.D."/>
        </authorList>
    </citation>
    <scope>NUCLEOTIDE SEQUENCE</scope>
    <source>
        <strain evidence="12">CCAP 11/70</strain>
    </source>
</reference>
<accession>A0A836BYD1</accession>
<keyword evidence="4" id="KW-0808">Transferase</keyword>
<feature type="compositionally biased region" description="Low complexity" evidence="10">
    <location>
        <begin position="7"/>
        <end position="24"/>
    </location>
</feature>
<feature type="region of interest" description="Disordered" evidence="10">
    <location>
        <begin position="630"/>
        <end position="649"/>
    </location>
</feature>
<evidence type="ECO:0000256" key="6">
    <source>
        <dbReference type="ARBA" id="ARBA00036820"/>
    </source>
</evidence>
<gene>
    <name evidence="12" type="ORF">HYH03_009427</name>
</gene>
<comment type="caution">
    <text evidence="12">The sequence shown here is derived from an EMBL/GenBank/DDBJ whole genome shotgun (WGS) entry which is preliminary data.</text>
</comment>
<keyword evidence="13" id="KW-1185">Reference proteome</keyword>
<dbReference type="Gene3D" id="3.90.1200.10">
    <property type="match status" value="1"/>
</dbReference>
<evidence type="ECO:0000256" key="3">
    <source>
        <dbReference type="ARBA" id="ARBA00022490"/>
    </source>
</evidence>
<evidence type="ECO:0000313" key="13">
    <source>
        <dbReference type="Proteomes" id="UP000612055"/>
    </source>
</evidence>
<dbReference type="InterPro" id="IPR050249">
    <property type="entry name" value="Pseudomonas-type_ThrB"/>
</dbReference>
<evidence type="ECO:0000256" key="10">
    <source>
        <dbReference type="SAM" id="MobiDB-lite"/>
    </source>
</evidence>
<proteinExistence type="inferred from homology"/>
<keyword evidence="5" id="KW-0418">Kinase</keyword>